<evidence type="ECO:0000256" key="3">
    <source>
        <dbReference type="SAM" id="MobiDB-lite"/>
    </source>
</evidence>
<dbReference type="Proteomes" id="UP000183365">
    <property type="component" value="Unassembled WGS sequence"/>
</dbReference>
<dbReference type="PROSITE" id="PS50002">
    <property type="entry name" value="SH3"/>
    <property type="match status" value="1"/>
</dbReference>
<reference evidence="6" key="1">
    <citation type="submission" date="2016-11" db="EMBL/GenBank/DDBJ databases">
        <authorList>
            <person name="Guldener U."/>
        </authorList>
    </citation>
    <scope>NUCLEOTIDE SEQUENCE [LARGE SCALE GENOMIC DNA]</scope>
</reference>
<feature type="domain" description="SH3" evidence="4">
    <location>
        <begin position="1"/>
        <end position="65"/>
    </location>
</feature>
<dbReference type="EMBL" id="FQNF01000074">
    <property type="protein sequence ID" value="SGZ41026.1"/>
    <property type="molecule type" value="Genomic_DNA"/>
</dbReference>
<dbReference type="VEuPathDB" id="FungiDB:HGUI_03226"/>
<gene>
    <name evidence="5" type="ORF">HGUI_03226</name>
</gene>
<name>A0A1L0B3S2_9ASCO</name>
<evidence type="ECO:0000256" key="2">
    <source>
        <dbReference type="PROSITE-ProRule" id="PRU00192"/>
    </source>
</evidence>
<feature type="compositionally biased region" description="Low complexity" evidence="3">
    <location>
        <begin position="414"/>
        <end position="433"/>
    </location>
</feature>
<feature type="compositionally biased region" description="Polar residues" evidence="3">
    <location>
        <begin position="312"/>
        <end position="329"/>
    </location>
</feature>
<organism evidence="5 6">
    <name type="scientific">Hanseniaspora guilliermondii</name>
    <dbReference type="NCBI Taxonomy" id="56406"/>
    <lineage>
        <taxon>Eukaryota</taxon>
        <taxon>Fungi</taxon>
        <taxon>Dikarya</taxon>
        <taxon>Ascomycota</taxon>
        <taxon>Saccharomycotina</taxon>
        <taxon>Saccharomycetes</taxon>
        <taxon>Saccharomycodales</taxon>
        <taxon>Saccharomycodaceae</taxon>
        <taxon>Hanseniaspora</taxon>
    </lineage>
</organism>
<dbReference type="Gene3D" id="2.30.30.40">
    <property type="entry name" value="SH3 Domains"/>
    <property type="match status" value="1"/>
</dbReference>
<proteinExistence type="predicted"/>
<dbReference type="InterPro" id="IPR036028">
    <property type="entry name" value="SH3-like_dom_sf"/>
</dbReference>
<evidence type="ECO:0000313" key="5">
    <source>
        <dbReference type="EMBL" id="SGZ41026.1"/>
    </source>
</evidence>
<feature type="compositionally biased region" description="Basic and acidic residues" evidence="3">
    <location>
        <begin position="233"/>
        <end position="244"/>
    </location>
</feature>
<dbReference type="OrthoDB" id="207120at2759"/>
<feature type="compositionally biased region" description="Acidic residues" evidence="3">
    <location>
        <begin position="125"/>
        <end position="146"/>
    </location>
</feature>
<sequence>MFDVISIKFFEGDPSNNELPFKENQLISVTGSIDENNYMGQYTIPGTNEVRSGKFPKSCVEVLSENIDDNLDSPNVPEMSIRDRIASMLKQQEAEIHLTEQHSSIEEVDSNKDAEIEQIKVSESELTDNEGEDDFENPDTNDDNNESAEAARKQSLVERMARLSGAGRPGANGFNPFGMPLPVSLKSSTQEHIESVYDDKKEDIEDLSKKRQFNIMTGEWMDVNTFNHSFKPQKSESAEIKETSPIDDNQSNDDIRRQNIEIDKDDVENFSDTEASSNDPQSKENVFHELKAQETAHVEPEIHSKTEIKQLDSPQVPTKTNDVLENSRSIPKPGPVYIVPDVPRTMDITGETSKNPPLAPASTRISKTAPPPIPTMTAPSTTKLPPTIPTPSVPVVTPLVETADDHSNSSKQPSTEVESEITVSTTIPKIPNNMSPPPPIPTSMKPSQSSDISSSPVAFKSPPPVPPSTKPPQIEGISTSPGNFKAPPPIPPIMKPPQIEGISTSPGNFKAPPPVPNALPKLKSEVAEEGNLSKGDTMKKEHISLSKERLLMNSSFANTRDNDSTISQKVFFFDESKNNVELETTFRKTYKNACLMNVSDGNEWLLVDGLVPESAIVSVDGKLQKYVVQKEIHDVRLDTIGEIVSIVAMRILFEDYSYLDVKLLFNKEKNQIEYSKQTFVFTHTKEHSFLEGLSALAVTLEKEAMATVGNKTELVDSVRWVDDLLQRNNFVEVLGERTFGVNIIKYDPHKGKLNVETNVEIGDILVIKDGDYADGILESLIICSVDDKNYSFKCITIDSNGEIIIVGRNFSNMTRGKVRVFRPVPKGIL</sequence>
<feature type="compositionally biased region" description="Basic and acidic residues" evidence="3">
    <location>
        <begin position="281"/>
        <end position="310"/>
    </location>
</feature>
<feature type="compositionally biased region" description="Low complexity" evidence="3">
    <location>
        <begin position="442"/>
        <end position="460"/>
    </location>
</feature>
<dbReference type="SUPFAM" id="SSF50044">
    <property type="entry name" value="SH3-domain"/>
    <property type="match status" value="1"/>
</dbReference>
<feature type="compositionally biased region" description="Pro residues" evidence="3">
    <location>
        <begin position="486"/>
        <end position="495"/>
    </location>
</feature>
<feature type="compositionally biased region" description="Pro residues" evidence="3">
    <location>
        <begin position="461"/>
        <end position="470"/>
    </location>
</feature>
<evidence type="ECO:0000259" key="4">
    <source>
        <dbReference type="PROSITE" id="PS50002"/>
    </source>
</evidence>
<evidence type="ECO:0000313" key="6">
    <source>
        <dbReference type="Proteomes" id="UP000183365"/>
    </source>
</evidence>
<dbReference type="AlphaFoldDB" id="A0A1L0B3S2"/>
<keyword evidence="1 2" id="KW-0728">SH3 domain</keyword>
<feature type="compositionally biased region" description="Basic and acidic residues" evidence="3">
    <location>
        <begin position="253"/>
        <end position="262"/>
    </location>
</feature>
<evidence type="ECO:0000256" key="1">
    <source>
        <dbReference type="ARBA" id="ARBA00022443"/>
    </source>
</evidence>
<accession>A0A1L0B3S2</accession>
<feature type="region of interest" description="Disordered" evidence="3">
    <location>
        <begin position="230"/>
        <end position="507"/>
    </location>
</feature>
<protein>
    <recommendedName>
        <fullName evidence="4">SH3 domain-containing protein</fullName>
    </recommendedName>
</protein>
<dbReference type="InterPro" id="IPR001452">
    <property type="entry name" value="SH3_domain"/>
</dbReference>
<keyword evidence="6" id="KW-1185">Reference proteome</keyword>
<feature type="region of interest" description="Disordered" evidence="3">
    <location>
        <begin position="121"/>
        <end position="153"/>
    </location>
</feature>